<name>A0A418LWT8_9BACT</name>
<organism evidence="2 3">
    <name type="scientific">Fibrisoma montanum</name>
    <dbReference type="NCBI Taxonomy" id="2305895"/>
    <lineage>
        <taxon>Bacteria</taxon>
        <taxon>Pseudomonadati</taxon>
        <taxon>Bacteroidota</taxon>
        <taxon>Cytophagia</taxon>
        <taxon>Cytophagales</taxon>
        <taxon>Spirosomataceae</taxon>
        <taxon>Fibrisoma</taxon>
    </lineage>
</organism>
<evidence type="ECO:0000313" key="3">
    <source>
        <dbReference type="Proteomes" id="UP000283523"/>
    </source>
</evidence>
<dbReference type="PANTHER" id="PTHR33164">
    <property type="entry name" value="TRANSCRIPTIONAL REGULATOR, MARR FAMILY"/>
    <property type="match status" value="1"/>
</dbReference>
<comment type="caution">
    <text evidence="2">The sequence shown here is derived from an EMBL/GenBank/DDBJ whole genome shotgun (WGS) entry which is preliminary data.</text>
</comment>
<dbReference type="OrthoDB" id="961069at2"/>
<dbReference type="SMART" id="SM00347">
    <property type="entry name" value="HTH_MARR"/>
    <property type="match status" value="1"/>
</dbReference>
<dbReference type="PROSITE" id="PS50995">
    <property type="entry name" value="HTH_MARR_2"/>
    <property type="match status" value="1"/>
</dbReference>
<dbReference type="GO" id="GO:0003700">
    <property type="term" value="F:DNA-binding transcription factor activity"/>
    <property type="evidence" value="ECO:0007669"/>
    <property type="project" value="InterPro"/>
</dbReference>
<evidence type="ECO:0000313" key="2">
    <source>
        <dbReference type="EMBL" id="RIV17691.1"/>
    </source>
</evidence>
<dbReference type="InterPro" id="IPR036388">
    <property type="entry name" value="WH-like_DNA-bd_sf"/>
</dbReference>
<dbReference type="PRINTS" id="PR00598">
    <property type="entry name" value="HTHMARR"/>
</dbReference>
<keyword evidence="3" id="KW-1185">Reference proteome</keyword>
<dbReference type="PANTHER" id="PTHR33164:SF43">
    <property type="entry name" value="HTH-TYPE TRANSCRIPTIONAL REPRESSOR YETL"/>
    <property type="match status" value="1"/>
</dbReference>
<dbReference type="GO" id="GO:0006950">
    <property type="term" value="P:response to stress"/>
    <property type="evidence" value="ECO:0007669"/>
    <property type="project" value="TreeGrafter"/>
</dbReference>
<dbReference type="Proteomes" id="UP000283523">
    <property type="component" value="Unassembled WGS sequence"/>
</dbReference>
<dbReference type="InterPro" id="IPR039422">
    <property type="entry name" value="MarR/SlyA-like"/>
</dbReference>
<dbReference type="AlphaFoldDB" id="A0A418LWT8"/>
<gene>
    <name evidence="2" type="ORF">DYU11_31090</name>
</gene>
<dbReference type="Gene3D" id="1.10.10.10">
    <property type="entry name" value="Winged helix-like DNA-binding domain superfamily/Winged helix DNA-binding domain"/>
    <property type="match status" value="1"/>
</dbReference>
<dbReference type="EMBL" id="QXED01000016">
    <property type="protein sequence ID" value="RIV17691.1"/>
    <property type="molecule type" value="Genomic_DNA"/>
</dbReference>
<protein>
    <recommendedName>
        <fullName evidence="1">HTH marR-type domain-containing protein</fullName>
    </recommendedName>
</protein>
<accession>A0A418LWT8</accession>
<feature type="domain" description="HTH marR-type" evidence="1">
    <location>
        <begin position="59"/>
        <end position="189"/>
    </location>
</feature>
<dbReference type="SUPFAM" id="SSF46785">
    <property type="entry name" value="Winged helix' DNA-binding domain"/>
    <property type="match status" value="1"/>
</dbReference>
<evidence type="ECO:0000259" key="1">
    <source>
        <dbReference type="PROSITE" id="PS50995"/>
    </source>
</evidence>
<sequence>MKYTLIWELLNEVESFENEPEQNGDLSLAAFTGWLVNRQVNLPRDATQTLHREPPESIISRFVFFLQRYALMYVRQVLADTPLTTFDDFAYLATLASNPGLTKIELIERNIHGKTTGMEIIRRLVSTGLVEQAEHTIDKRSKLLTVTSQGHQLLAKTRVLMKQVASVVVGDLTEAEQLQLMHLLNKLHTYHYPVYQQGSKAIDQVLKQSSAKKSEP</sequence>
<proteinExistence type="predicted"/>
<dbReference type="InterPro" id="IPR036390">
    <property type="entry name" value="WH_DNA-bd_sf"/>
</dbReference>
<dbReference type="RefSeq" id="WP_119671657.1">
    <property type="nucleotide sequence ID" value="NZ_QXED01000016.1"/>
</dbReference>
<reference evidence="2 3" key="1">
    <citation type="submission" date="2018-08" db="EMBL/GenBank/DDBJ databases">
        <title>Fibrisoma montanum sp. nov., isolated from Danxia mountain soil.</title>
        <authorList>
            <person name="Huang Y."/>
        </authorList>
    </citation>
    <scope>NUCLEOTIDE SEQUENCE [LARGE SCALE GENOMIC DNA]</scope>
    <source>
        <strain evidence="2 3">HYT19</strain>
    </source>
</reference>
<dbReference type="InterPro" id="IPR000835">
    <property type="entry name" value="HTH_MarR-typ"/>
</dbReference>